<evidence type="ECO:0000256" key="9">
    <source>
        <dbReference type="SAM" id="MobiDB-lite"/>
    </source>
</evidence>
<dbReference type="FunFam" id="3.30.160.60:FF:002208">
    <property type="entry name" value="Zinc finger protein 787"/>
    <property type="match status" value="1"/>
</dbReference>
<dbReference type="PANTHER" id="PTHR23235">
    <property type="entry name" value="KRUEPPEL-LIKE TRANSCRIPTION FACTOR"/>
    <property type="match status" value="1"/>
</dbReference>
<feature type="region of interest" description="Disordered" evidence="9">
    <location>
        <begin position="502"/>
        <end position="534"/>
    </location>
</feature>
<feature type="region of interest" description="Disordered" evidence="9">
    <location>
        <begin position="439"/>
        <end position="463"/>
    </location>
</feature>
<keyword evidence="3" id="KW-0479">Metal-binding</keyword>
<evidence type="ECO:0000256" key="1">
    <source>
        <dbReference type="ARBA" id="ARBA00004123"/>
    </source>
</evidence>
<keyword evidence="6" id="KW-0862">Zinc</keyword>
<dbReference type="Proteomes" id="UP000694388">
    <property type="component" value="Unplaced"/>
</dbReference>
<reference evidence="11" key="1">
    <citation type="submission" date="2025-08" db="UniProtKB">
        <authorList>
            <consortium name="Ensembl"/>
        </authorList>
    </citation>
    <scope>IDENTIFICATION</scope>
</reference>
<evidence type="ECO:0000256" key="6">
    <source>
        <dbReference type="ARBA" id="ARBA00022833"/>
    </source>
</evidence>
<keyword evidence="4" id="KW-0677">Repeat</keyword>
<dbReference type="InterPro" id="IPR013087">
    <property type="entry name" value="Znf_C2H2_type"/>
</dbReference>
<proteinExistence type="inferred from homology"/>
<evidence type="ECO:0000313" key="11">
    <source>
        <dbReference type="Ensembl" id="ENSEBUP00000004571.1"/>
    </source>
</evidence>
<keyword evidence="5 8" id="KW-0863">Zinc-finger</keyword>
<organism evidence="11 12">
    <name type="scientific">Eptatretus burgeri</name>
    <name type="common">Inshore hagfish</name>
    <dbReference type="NCBI Taxonomy" id="7764"/>
    <lineage>
        <taxon>Eukaryota</taxon>
        <taxon>Metazoa</taxon>
        <taxon>Chordata</taxon>
        <taxon>Craniata</taxon>
        <taxon>Vertebrata</taxon>
        <taxon>Cyclostomata</taxon>
        <taxon>Myxini</taxon>
        <taxon>Myxiniformes</taxon>
        <taxon>Myxinidae</taxon>
        <taxon>Eptatretinae</taxon>
        <taxon>Eptatretus</taxon>
    </lineage>
</organism>
<evidence type="ECO:0000256" key="8">
    <source>
        <dbReference type="PROSITE-ProRule" id="PRU00042"/>
    </source>
</evidence>
<evidence type="ECO:0000256" key="7">
    <source>
        <dbReference type="ARBA" id="ARBA00023242"/>
    </source>
</evidence>
<dbReference type="GO" id="GO:0005634">
    <property type="term" value="C:nucleus"/>
    <property type="evidence" value="ECO:0007669"/>
    <property type="project" value="UniProtKB-SubCell"/>
</dbReference>
<comment type="similarity">
    <text evidence="2">Belongs to the krueppel C2H2-type zinc-finger protein family.</text>
</comment>
<dbReference type="SUPFAM" id="SSF57667">
    <property type="entry name" value="beta-beta-alpha zinc fingers"/>
    <property type="match status" value="4"/>
</dbReference>
<dbReference type="FunFam" id="3.30.160.60:FF:000744">
    <property type="entry name" value="zinc finger E-box-binding homeobox 1"/>
    <property type="match status" value="2"/>
</dbReference>
<feature type="domain" description="C2H2-type" evidence="10">
    <location>
        <begin position="271"/>
        <end position="298"/>
    </location>
</feature>
<accession>A0A8C4NC92</accession>
<evidence type="ECO:0000256" key="3">
    <source>
        <dbReference type="ARBA" id="ARBA00022723"/>
    </source>
</evidence>
<feature type="domain" description="C2H2-type" evidence="10">
    <location>
        <begin position="243"/>
        <end position="270"/>
    </location>
</feature>
<dbReference type="FunFam" id="3.30.160.60:FF:000151">
    <property type="entry name" value="Zinc finger and SCAN domain-containing 21"/>
    <property type="match status" value="1"/>
</dbReference>
<dbReference type="PROSITE" id="PS50157">
    <property type="entry name" value="ZINC_FINGER_C2H2_2"/>
    <property type="match status" value="7"/>
</dbReference>
<keyword evidence="12" id="KW-1185">Reference proteome</keyword>
<evidence type="ECO:0000256" key="4">
    <source>
        <dbReference type="ARBA" id="ARBA00022737"/>
    </source>
</evidence>
<comment type="subcellular location">
    <subcellularLocation>
        <location evidence="1">Nucleus</location>
    </subcellularLocation>
</comment>
<feature type="domain" description="C2H2-type" evidence="10">
    <location>
        <begin position="215"/>
        <end position="242"/>
    </location>
</feature>
<evidence type="ECO:0000256" key="5">
    <source>
        <dbReference type="ARBA" id="ARBA00022771"/>
    </source>
</evidence>
<evidence type="ECO:0000256" key="2">
    <source>
        <dbReference type="ARBA" id="ARBA00006991"/>
    </source>
</evidence>
<name>A0A8C4NC92_EPTBU</name>
<dbReference type="FunFam" id="3.30.160.60:FF:000690">
    <property type="entry name" value="Zinc finger protein 354C"/>
    <property type="match status" value="1"/>
</dbReference>
<dbReference type="Gene3D" id="3.30.160.60">
    <property type="entry name" value="Classic Zinc Finger"/>
    <property type="match status" value="7"/>
</dbReference>
<dbReference type="InterPro" id="IPR036236">
    <property type="entry name" value="Znf_C2H2_sf"/>
</dbReference>
<dbReference type="SMART" id="SM00355">
    <property type="entry name" value="ZnF_C2H2"/>
    <property type="match status" value="7"/>
</dbReference>
<evidence type="ECO:0000313" key="12">
    <source>
        <dbReference type="Proteomes" id="UP000694388"/>
    </source>
</evidence>
<dbReference type="Ensembl" id="ENSEBUT00000005009.1">
    <property type="protein sequence ID" value="ENSEBUP00000004571.1"/>
    <property type="gene ID" value="ENSEBUG00000003210.1"/>
</dbReference>
<dbReference type="Pfam" id="PF00096">
    <property type="entry name" value="zf-C2H2"/>
    <property type="match status" value="5"/>
</dbReference>
<dbReference type="GO" id="GO:0008270">
    <property type="term" value="F:zinc ion binding"/>
    <property type="evidence" value="ECO:0007669"/>
    <property type="project" value="UniProtKB-KW"/>
</dbReference>
<feature type="domain" description="C2H2-type" evidence="10">
    <location>
        <begin position="327"/>
        <end position="355"/>
    </location>
</feature>
<feature type="domain" description="C2H2-type" evidence="10">
    <location>
        <begin position="299"/>
        <end position="326"/>
    </location>
</feature>
<feature type="domain" description="C2H2-type" evidence="10">
    <location>
        <begin position="356"/>
        <end position="383"/>
    </location>
</feature>
<keyword evidence="7" id="KW-0539">Nucleus</keyword>
<evidence type="ECO:0000259" key="10">
    <source>
        <dbReference type="PROSITE" id="PS50157"/>
    </source>
</evidence>
<dbReference type="PANTHER" id="PTHR23235:SF142">
    <property type="entry name" value="ZINC FINGER PROTEIN 384"/>
    <property type="match status" value="1"/>
</dbReference>
<feature type="domain" description="C2H2-type" evidence="10">
    <location>
        <begin position="390"/>
        <end position="417"/>
    </location>
</feature>
<feature type="compositionally biased region" description="Basic and acidic residues" evidence="9">
    <location>
        <begin position="512"/>
        <end position="521"/>
    </location>
</feature>
<dbReference type="GeneTree" id="ENSGT00940000162367"/>
<dbReference type="AlphaFoldDB" id="A0A8C4NC92"/>
<dbReference type="GO" id="GO:0000978">
    <property type="term" value="F:RNA polymerase II cis-regulatory region sequence-specific DNA binding"/>
    <property type="evidence" value="ECO:0007669"/>
    <property type="project" value="TreeGrafter"/>
</dbReference>
<sequence>MDTSWKGQPHVLLVTTGTFRNVPVTSCSDDNTRILGHTLDSQVAGLTHCRVTPLGGECEVQTVAIKLELEGTTGTKTVLGFPVFHQQVIEEAVPLTDELEQPALTDGLLKAPWCSWLKRIALPSRGNPEEQLITSATEDAAAAAASCLGALAAEVPVEQSISQEHHQPITITSNSPIPSRLSDLAVAVAAAAVGAPHSGFDIQPVTTITVAPKTYECKTCGKSFGQSCALARHSRSHSDERPFTCQDCGKSFRGRSDLAKHTRRHSGERPYRCASCDKSFSQKSNLLRHQRCHSGERSFTCDTCGKAFGQKSNLQRHSRCHLGERRYICAACKKAFGQKSNLLRHAAACHSGERLHVCGECGKAFGQKSNLARHRLSHSLKREAAAMPPHECARCERVFEKRCHLVRHVRSHRGEIEMEMKMEEECERNAAEKKMEIEGQNKDGMAEENEQQPETLGTDEREKDQKVFLQSEGNAMGNMEIGNLGNATPQSIEIELTETDLRQEPKVQNSNELEKCEKEQDIATLDSEDEEKIGNSKKIGGVQILVQQSLERSEEDTGNRDCKLP</sequence>
<dbReference type="PROSITE" id="PS00028">
    <property type="entry name" value="ZINC_FINGER_C2H2_1"/>
    <property type="match status" value="7"/>
</dbReference>
<dbReference type="GO" id="GO:0000981">
    <property type="term" value="F:DNA-binding transcription factor activity, RNA polymerase II-specific"/>
    <property type="evidence" value="ECO:0007669"/>
    <property type="project" value="TreeGrafter"/>
</dbReference>
<reference evidence="11" key="2">
    <citation type="submission" date="2025-09" db="UniProtKB">
        <authorList>
            <consortium name="Ensembl"/>
        </authorList>
    </citation>
    <scope>IDENTIFICATION</scope>
</reference>
<protein>
    <recommendedName>
        <fullName evidence="10">C2H2-type domain-containing protein</fullName>
    </recommendedName>
</protein>